<sequence>MDTIETYRRIIQEVLRPYSQITYAKGEIHNETVFDPQHDRYLVVSVGWDDVRRIHGCLLHVEILDGKVWIQRDGTEDGIARELEQAGIPKAQIVLGFHEPDVRPYTGYAVA</sequence>
<dbReference type="Gene3D" id="3.30.310.110">
    <property type="entry name" value="XisI-like"/>
    <property type="match status" value="1"/>
</dbReference>
<reference evidence="1" key="1">
    <citation type="journal article" date="2015" name="PeerJ">
        <title>First genomic representation of candidate bacterial phylum KSB3 points to enhanced environmental sensing as a trigger of wastewater bulking.</title>
        <authorList>
            <person name="Sekiguchi Y."/>
            <person name="Ohashi A."/>
            <person name="Parks D.H."/>
            <person name="Yamauchi T."/>
            <person name="Tyson G.W."/>
            <person name="Hugenholtz P."/>
        </authorList>
    </citation>
    <scope>NUCLEOTIDE SEQUENCE [LARGE SCALE GENOMIC DNA]</scope>
</reference>
<protein>
    <submittedName>
        <fullName evidence="1">XisI protein</fullName>
    </submittedName>
</protein>
<dbReference type="eggNOG" id="ENOG5032RPM">
    <property type="taxonomic scope" value="Bacteria"/>
</dbReference>
<dbReference type="CDD" id="cd16382">
    <property type="entry name" value="XisI-like"/>
    <property type="match status" value="1"/>
</dbReference>
<dbReference type="HOGENOM" id="CLU_149829_1_0_0"/>
<name>A0A081BVY0_VECG1</name>
<dbReference type="STRING" id="1499967.U27_03447"/>
<dbReference type="InterPro" id="IPR035943">
    <property type="entry name" value="XisI-like_sf"/>
</dbReference>
<accession>A0A081BVY0</accession>
<dbReference type="AlphaFoldDB" id="A0A081BVY0"/>
<evidence type="ECO:0000313" key="1">
    <source>
        <dbReference type="EMBL" id="GAK56485.1"/>
    </source>
</evidence>
<gene>
    <name evidence="1" type="ORF">U27_03447</name>
</gene>
<keyword evidence="2" id="KW-1185">Reference proteome</keyword>
<dbReference type="InterPro" id="IPR014968">
    <property type="entry name" value="XisI"/>
</dbReference>
<dbReference type="EMBL" id="DF820464">
    <property type="protein sequence ID" value="GAK56485.1"/>
    <property type="molecule type" value="Genomic_DNA"/>
</dbReference>
<organism evidence="1">
    <name type="scientific">Vecturithrix granuli</name>
    <dbReference type="NCBI Taxonomy" id="1499967"/>
    <lineage>
        <taxon>Bacteria</taxon>
        <taxon>Candidatus Moduliflexota</taxon>
        <taxon>Candidatus Vecturitrichia</taxon>
        <taxon>Candidatus Vecturitrichales</taxon>
        <taxon>Candidatus Vecturitrichaceae</taxon>
        <taxon>Candidatus Vecturithrix</taxon>
    </lineage>
</organism>
<dbReference type="SUPFAM" id="SSF143847">
    <property type="entry name" value="XisI-like"/>
    <property type="match status" value="1"/>
</dbReference>
<proteinExistence type="predicted"/>
<evidence type="ECO:0000313" key="2">
    <source>
        <dbReference type="Proteomes" id="UP000030661"/>
    </source>
</evidence>
<dbReference type="Pfam" id="PF08869">
    <property type="entry name" value="XisI"/>
    <property type="match status" value="1"/>
</dbReference>
<dbReference type="Proteomes" id="UP000030661">
    <property type="component" value="Unassembled WGS sequence"/>
</dbReference>